<feature type="region of interest" description="Disordered" evidence="1">
    <location>
        <begin position="1"/>
        <end position="115"/>
    </location>
</feature>
<reference evidence="2" key="1">
    <citation type="journal article" date="2015" name="Proc. Natl. Acad. Sci. U.S.A.">
        <title>Networks of energetic and metabolic interactions define dynamics in microbial communities.</title>
        <authorList>
            <person name="Embree M."/>
            <person name="Liu J.K."/>
            <person name="Al-Bassam M.M."/>
            <person name="Zengler K."/>
        </authorList>
    </citation>
    <scope>NUCLEOTIDE SEQUENCE</scope>
</reference>
<sequence>MREKGIEPIPDTRRTTRITDPRGAPRGTATQTGKDVKITDEKGRLTGRGRADETGDIRLSDPSGNFTGRVSPDGRGGFRTFDAMGRHTKTLTPDGQGGYRVYDASGHYQGRVKNK</sequence>
<proteinExistence type="predicted"/>
<evidence type="ECO:0000313" key="2">
    <source>
        <dbReference type="EMBL" id="KUG28374.1"/>
    </source>
</evidence>
<dbReference type="InterPro" id="IPR010814">
    <property type="entry name" value="DUF1416"/>
</dbReference>
<organism evidence="2">
    <name type="scientific">hydrocarbon metagenome</name>
    <dbReference type="NCBI Taxonomy" id="938273"/>
    <lineage>
        <taxon>unclassified sequences</taxon>
        <taxon>metagenomes</taxon>
        <taxon>ecological metagenomes</taxon>
    </lineage>
</organism>
<protein>
    <submittedName>
        <fullName evidence="2">Uncharacterized protein</fullName>
    </submittedName>
</protein>
<comment type="caution">
    <text evidence="2">The sequence shown here is derived from an EMBL/GenBank/DDBJ whole genome shotgun (WGS) entry which is preliminary data.</text>
</comment>
<gene>
    <name evidence="2" type="ORF">ASZ90_001744</name>
</gene>
<dbReference type="EMBL" id="LNQE01000224">
    <property type="protein sequence ID" value="KUG28374.1"/>
    <property type="molecule type" value="Genomic_DNA"/>
</dbReference>
<feature type="compositionally biased region" description="Basic and acidic residues" evidence="1">
    <location>
        <begin position="34"/>
        <end position="59"/>
    </location>
</feature>
<dbReference type="Pfam" id="PF07210">
    <property type="entry name" value="DUF1416"/>
    <property type="match status" value="1"/>
</dbReference>
<evidence type="ECO:0000256" key="1">
    <source>
        <dbReference type="SAM" id="MobiDB-lite"/>
    </source>
</evidence>
<accession>A0A0W8G5L3</accession>
<dbReference type="AlphaFoldDB" id="A0A0W8G5L3"/>
<feature type="compositionally biased region" description="Basic and acidic residues" evidence="1">
    <location>
        <begin position="1"/>
        <end position="20"/>
    </location>
</feature>
<name>A0A0W8G5L3_9ZZZZ</name>